<evidence type="ECO:0000313" key="2">
    <source>
        <dbReference type="Proteomes" id="UP000095553"/>
    </source>
</evidence>
<dbReference type="RefSeq" id="WP_055073331.1">
    <property type="nucleotide sequence ID" value="NZ_CYXY01000020.1"/>
</dbReference>
<protein>
    <recommendedName>
        <fullName evidence="3">Helix-turn-helix domain-containing protein</fullName>
    </recommendedName>
</protein>
<dbReference type="Pfam" id="PF13730">
    <property type="entry name" value="HTH_36"/>
    <property type="match status" value="1"/>
</dbReference>
<dbReference type="Gene3D" id="1.10.10.10">
    <property type="entry name" value="Winged helix-like DNA-binding domain superfamily/Winged helix DNA-binding domain"/>
    <property type="match status" value="1"/>
</dbReference>
<reference evidence="1 2" key="1">
    <citation type="submission" date="2015-09" db="EMBL/GenBank/DDBJ databases">
        <authorList>
            <consortium name="Pathogen Informatics"/>
        </authorList>
    </citation>
    <scope>NUCLEOTIDE SEQUENCE [LARGE SCALE GENOMIC DNA]</scope>
    <source>
        <strain evidence="1 2">2789STDY5834959</strain>
    </source>
</reference>
<evidence type="ECO:0000313" key="1">
    <source>
        <dbReference type="EMBL" id="CUN12773.1"/>
    </source>
</evidence>
<dbReference type="InterPro" id="IPR036388">
    <property type="entry name" value="WH-like_DNA-bd_sf"/>
</dbReference>
<name>A0A173UCJ5_ANAHA</name>
<sequence length="279" mass="33498">MEMFTSFKKVMADPEITTAGKSVFLNLLSRMDKKGYCYPAVNTMEDETGYCERTIQRQTNKLAEKGYIVKAEQKAMGKQFTNRYYLTPEDKRDFLFNDNDIKKVVRKNSVFQDFLKMEEVIVTTEYKHHCLHLVYRSMKITKLEKLVLAYFIMRADQEAFTYFSVERLSGILRIPFFKLRRVIKTLIYRKLLRISQQIIEGETVIFARICIEKFGLKSFVRKCVKLIRHTYSIQDIKIYLYIVSIRTKTEYKEIQKKYRFHRILQKIQMIQDLDRHVLF</sequence>
<dbReference type="EMBL" id="CYXY01000020">
    <property type="protein sequence ID" value="CUN12773.1"/>
    <property type="molecule type" value="Genomic_DNA"/>
</dbReference>
<proteinExistence type="predicted"/>
<gene>
    <name evidence="1" type="ORF">ERS852571_02690</name>
</gene>
<evidence type="ECO:0008006" key="3">
    <source>
        <dbReference type="Google" id="ProtNLM"/>
    </source>
</evidence>
<organism evidence="1 2">
    <name type="scientific">Anaerostipes hadrus</name>
    <dbReference type="NCBI Taxonomy" id="649756"/>
    <lineage>
        <taxon>Bacteria</taxon>
        <taxon>Bacillati</taxon>
        <taxon>Bacillota</taxon>
        <taxon>Clostridia</taxon>
        <taxon>Lachnospirales</taxon>
        <taxon>Lachnospiraceae</taxon>
        <taxon>Anaerostipes</taxon>
    </lineage>
</organism>
<dbReference type="AlphaFoldDB" id="A0A173UCJ5"/>
<dbReference type="Proteomes" id="UP000095553">
    <property type="component" value="Unassembled WGS sequence"/>
</dbReference>
<accession>A0A173UCJ5</accession>